<keyword evidence="4" id="KW-1185">Reference proteome</keyword>
<protein>
    <recommendedName>
        <fullName evidence="2">Arm-like repeat domain-containing protein</fullName>
    </recommendedName>
</protein>
<evidence type="ECO:0000313" key="3">
    <source>
        <dbReference type="EMBL" id="KAG0311702.1"/>
    </source>
</evidence>
<feature type="domain" description="Arm-like repeat" evidence="2">
    <location>
        <begin position="251"/>
        <end position="606"/>
    </location>
</feature>
<organism evidence="3 4">
    <name type="scientific">Linnemannia gamsii</name>
    <dbReference type="NCBI Taxonomy" id="64522"/>
    <lineage>
        <taxon>Eukaryota</taxon>
        <taxon>Fungi</taxon>
        <taxon>Fungi incertae sedis</taxon>
        <taxon>Mucoromycota</taxon>
        <taxon>Mortierellomycotina</taxon>
        <taxon>Mortierellomycetes</taxon>
        <taxon>Mortierellales</taxon>
        <taxon>Mortierellaceae</taxon>
        <taxon>Linnemannia</taxon>
    </lineage>
</organism>
<comment type="caution">
    <text evidence="3">The sequence shown here is derived from an EMBL/GenBank/DDBJ whole genome shotgun (WGS) entry which is preliminary data.</text>
</comment>
<dbReference type="Proteomes" id="UP000823405">
    <property type="component" value="Unassembled WGS sequence"/>
</dbReference>
<feature type="region of interest" description="Disordered" evidence="1">
    <location>
        <begin position="1"/>
        <end position="25"/>
    </location>
</feature>
<dbReference type="InterPro" id="IPR025662">
    <property type="entry name" value="Sigma_54_int_dom_ATP-bd_1"/>
</dbReference>
<dbReference type="InterPro" id="IPR056251">
    <property type="entry name" value="Arm_rpt_dom"/>
</dbReference>
<dbReference type="OrthoDB" id="538223at2759"/>
<feature type="non-terminal residue" evidence="3">
    <location>
        <position position="1066"/>
    </location>
</feature>
<evidence type="ECO:0000259" key="2">
    <source>
        <dbReference type="Pfam" id="PF23948"/>
    </source>
</evidence>
<gene>
    <name evidence="3" type="ORF">BGZ97_011687</name>
</gene>
<proteinExistence type="predicted"/>
<dbReference type="EMBL" id="JAAAIN010000687">
    <property type="protein sequence ID" value="KAG0311702.1"/>
    <property type="molecule type" value="Genomic_DNA"/>
</dbReference>
<dbReference type="InterPro" id="IPR016024">
    <property type="entry name" value="ARM-type_fold"/>
</dbReference>
<sequence length="1066" mass="120028">MAIRPHTNDTIERLPSTEASNSTKPESAFAAIELAAKEALEPSSTSHGRSISNGIAAVFIEHGRLTPPPPNHYRNGSSSSSHDSDDSSVPSLRVRKRDKILKVIRYITPRTHPKATSDESKKHGRHFRFHSNTSDGSSRSRSRELMVARQDIFPENVDSPVVEVVVPKPGSRIDTTPQLTLCSVLLTKHLSMVSYYEELEKAVDVAEEPPQDLSTIANEEISINSAEGSSTDNTQDALIDSAALEWLKAQDHIEQGRINWLISKMVEGFIEDGVKDSTAIAEVVLLGPVLDREYYRKLLSCFISEFDQAAMIDVDLLQGLVQLVQSASPGFLVADDLVKILSILRIRLEGMHKQAAEHPYHLTLAISRILDVMASHGVEELDRVLEHEPLSKILGSLKGSSDPYLMYQASHAFQALQYVPNDESPLQALLRYSLEVADGLSKVSAIKGFNLPTVLEGLEKLKETAVESYEVAVSVYEGVSALLENGHSALEILCGGNGYGHKRRWYSALCAARMFVEEGRLAELNQLICQAPCRRDSLFQWGICQLLGEIASDSIWTTTARQQSIDLLEELYKNDTDWGRDESVKSWMVSIVRQLSESPDQAVQAKALALLQDLNLDQSTVIQHPYPLRNRLPMPTSSTILAKVQDIPYVEYELHQVQKQRLEEGRQTVYIPPQAKASLQARDEDLFPLMEKVQDFLASERQVMLILGDSGSGKSVFNRHLEYDLWNDYKMGGTIPLLINLPAIDRPEENMIGKHLRMINFSEVQIQEMKQHRQFTLICDGYDESLQTVNLHKTNLLNQPGQWTAKMVICCRSQYLGLSYHNRFKPQPTDRYNPNSVELFQEAAIAPFSKDQVKGYIEQFSQNPKTKLLFGDRAVWSSEQYLEKLVEIPNLMDLVKNPFLLALTLKALPGLADSNNDLSSVKVTRVGLYDKFAEQWLEINVQRLHESKLSNEERAKLDLLVDDGFVPRGLNFLERLAACIFKEQDGNPIVQYSKLSEAEAWKEDFFSQDLMVKLLRDASPLNRTGNQYRFIHRTVLEYFYSCAIYRPTKKDADTAPQDLANTSITV</sequence>
<feature type="region of interest" description="Disordered" evidence="1">
    <location>
        <begin position="105"/>
        <end position="143"/>
    </location>
</feature>
<dbReference type="Pfam" id="PF23948">
    <property type="entry name" value="ARM_5"/>
    <property type="match status" value="1"/>
</dbReference>
<dbReference type="InterPro" id="IPR027417">
    <property type="entry name" value="P-loop_NTPase"/>
</dbReference>
<feature type="compositionally biased region" description="Basic and acidic residues" evidence="1">
    <location>
        <begin position="1"/>
        <end position="12"/>
    </location>
</feature>
<dbReference type="Gene3D" id="3.40.50.300">
    <property type="entry name" value="P-loop containing nucleotide triphosphate hydrolases"/>
    <property type="match status" value="1"/>
</dbReference>
<reference evidence="3" key="1">
    <citation type="journal article" date="2020" name="Fungal Divers.">
        <title>Resolving the Mortierellaceae phylogeny through synthesis of multi-gene phylogenetics and phylogenomics.</title>
        <authorList>
            <person name="Vandepol N."/>
            <person name="Liber J."/>
            <person name="Desiro A."/>
            <person name="Na H."/>
            <person name="Kennedy M."/>
            <person name="Barry K."/>
            <person name="Grigoriev I.V."/>
            <person name="Miller A.N."/>
            <person name="O'Donnell K."/>
            <person name="Stajich J.E."/>
            <person name="Bonito G."/>
        </authorList>
    </citation>
    <scope>NUCLEOTIDE SEQUENCE</scope>
    <source>
        <strain evidence="3">NVP60</strain>
    </source>
</reference>
<evidence type="ECO:0000256" key="1">
    <source>
        <dbReference type="SAM" id="MobiDB-lite"/>
    </source>
</evidence>
<feature type="region of interest" description="Disordered" evidence="1">
    <location>
        <begin position="62"/>
        <end position="92"/>
    </location>
</feature>
<name>A0A9P6R7E9_9FUNG</name>
<dbReference type="PROSITE" id="PS00675">
    <property type="entry name" value="SIGMA54_INTERACT_1"/>
    <property type="match status" value="1"/>
</dbReference>
<dbReference type="SUPFAM" id="SSF48371">
    <property type="entry name" value="ARM repeat"/>
    <property type="match status" value="1"/>
</dbReference>
<dbReference type="AlphaFoldDB" id="A0A9P6R7E9"/>
<accession>A0A9P6R7E9</accession>
<evidence type="ECO:0000313" key="4">
    <source>
        <dbReference type="Proteomes" id="UP000823405"/>
    </source>
</evidence>